<dbReference type="SUPFAM" id="SSF56672">
    <property type="entry name" value="DNA/RNA polymerases"/>
    <property type="match status" value="1"/>
</dbReference>
<keyword evidence="3" id="KW-0548">Nucleotidyltransferase</keyword>
<evidence type="ECO:0000259" key="9">
    <source>
        <dbReference type="PROSITE" id="PS50173"/>
    </source>
</evidence>
<protein>
    <submittedName>
        <fullName evidence="10">DNA polymerase eta</fullName>
    </submittedName>
</protein>
<dbReference type="GO" id="GO:0042276">
    <property type="term" value="P:error-prone translesion synthesis"/>
    <property type="evidence" value="ECO:0007669"/>
    <property type="project" value="TreeGrafter"/>
</dbReference>
<evidence type="ECO:0000256" key="8">
    <source>
        <dbReference type="ARBA" id="ARBA00023242"/>
    </source>
</evidence>
<dbReference type="Gene3D" id="3.40.1170.60">
    <property type="match status" value="1"/>
</dbReference>
<feature type="domain" description="UmuC" evidence="9">
    <location>
        <begin position="1"/>
        <end position="81"/>
    </location>
</feature>
<keyword evidence="6" id="KW-0460">Magnesium</keyword>
<comment type="subcellular location">
    <subcellularLocation>
        <location evidence="1">Nucleus</location>
    </subcellularLocation>
</comment>
<evidence type="ECO:0000256" key="7">
    <source>
        <dbReference type="ARBA" id="ARBA00023204"/>
    </source>
</evidence>
<dbReference type="InterPro" id="IPR043128">
    <property type="entry name" value="Rev_trsase/Diguanyl_cyclase"/>
</dbReference>
<evidence type="ECO:0000313" key="11">
    <source>
        <dbReference type="Proteomes" id="UP000585614"/>
    </source>
</evidence>
<dbReference type="EMBL" id="JACAGC010000005">
    <property type="protein sequence ID" value="KAF6365082.1"/>
    <property type="molecule type" value="Genomic_DNA"/>
</dbReference>
<dbReference type="InterPro" id="IPR001126">
    <property type="entry name" value="UmuC"/>
</dbReference>
<dbReference type="Gene3D" id="3.30.70.270">
    <property type="match status" value="1"/>
</dbReference>
<proteinExistence type="predicted"/>
<dbReference type="PANTHER" id="PTHR45873:SF1">
    <property type="entry name" value="DNA POLYMERASE ETA"/>
    <property type="match status" value="1"/>
</dbReference>
<dbReference type="FunFam" id="3.40.1170.60:FF:000003">
    <property type="entry name" value="DNA polymerase eta"/>
    <property type="match status" value="1"/>
</dbReference>
<name>A0A7J7YT44_RHIFE</name>
<keyword evidence="2" id="KW-0808">Transferase</keyword>
<evidence type="ECO:0000256" key="2">
    <source>
        <dbReference type="ARBA" id="ARBA00022679"/>
    </source>
</evidence>
<dbReference type="AlphaFoldDB" id="A0A7J7YT44"/>
<comment type="caution">
    <text evidence="10">The sequence shown here is derived from an EMBL/GenBank/DDBJ whole genome shotgun (WGS) entry which is preliminary data.</text>
</comment>
<dbReference type="GO" id="GO:0035861">
    <property type="term" value="C:site of double-strand break"/>
    <property type="evidence" value="ECO:0007669"/>
    <property type="project" value="TreeGrafter"/>
</dbReference>
<evidence type="ECO:0000256" key="1">
    <source>
        <dbReference type="ARBA" id="ARBA00004123"/>
    </source>
</evidence>
<dbReference type="InterPro" id="IPR043502">
    <property type="entry name" value="DNA/RNA_pol_sf"/>
</dbReference>
<keyword evidence="7" id="KW-0234">DNA repair</keyword>
<keyword evidence="8" id="KW-0539">Nucleus</keyword>
<organism evidence="10 11">
    <name type="scientific">Rhinolophus ferrumequinum</name>
    <name type="common">Greater horseshoe bat</name>
    <dbReference type="NCBI Taxonomy" id="59479"/>
    <lineage>
        <taxon>Eukaryota</taxon>
        <taxon>Metazoa</taxon>
        <taxon>Chordata</taxon>
        <taxon>Craniata</taxon>
        <taxon>Vertebrata</taxon>
        <taxon>Euteleostomi</taxon>
        <taxon>Mammalia</taxon>
        <taxon>Eutheria</taxon>
        <taxon>Laurasiatheria</taxon>
        <taxon>Chiroptera</taxon>
        <taxon>Yinpterochiroptera</taxon>
        <taxon>Rhinolophoidea</taxon>
        <taxon>Rhinolophidae</taxon>
        <taxon>Rhinolophinae</taxon>
        <taxon>Rhinolophus</taxon>
    </lineage>
</organism>
<dbReference type="PROSITE" id="PS50173">
    <property type="entry name" value="UMUC"/>
    <property type="match status" value="1"/>
</dbReference>
<keyword evidence="5" id="KW-0227">DNA damage</keyword>
<keyword evidence="4" id="KW-0479">Metal-binding</keyword>
<evidence type="ECO:0000256" key="5">
    <source>
        <dbReference type="ARBA" id="ARBA00022763"/>
    </source>
</evidence>
<evidence type="ECO:0000256" key="4">
    <source>
        <dbReference type="ARBA" id="ARBA00022723"/>
    </source>
</evidence>
<sequence length="142" mass="15675">MEGRIIAVSYEARAFGVTRNMWADDAKKLCPDLLLAQVRESRGKANLTKYREASVEVMEVMSRFAVIERASIDEAYVDLTSAVQERLQKLQGQPISADWLPTTYIEGLPQGPATAEGTVQKGTSSIILLLLPAFGICFAWSH</sequence>
<dbReference type="GO" id="GO:0006281">
    <property type="term" value="P:DNA repair"/>
    <property type="evidence" value="ECO:0007669"/>
    <property type="project" value="UniProtKB-KW"/>
</dbReference>
<dbReference type="GO" id="GO:0005634">
    <property type="term" value="C:nucleus"/>
    <property type="evidence" value="ECO:0007669"/>
    <property type="project" value="UniProtKB-SubCell"/>
</dbReference>
<dbReference type="InterPro" id="IPR052230">
    <property type="entry name" value="DNA_polymerase_eta"/>
</dbReference>
<evidence type="ECO:0000313" key="10">
    <source>
        <dbReference type="EMBL" id="KAF6365082.1"/>
    </source>
</evidence>
<dbReference type="PANTHER" id="PTHR45873">
    <property type="entry name" value="DNA POLYMERASE ETA"/>
    <property type="match status" value="1"/>
</dbReference>
<evidence type="ECO:0000256" key="3">
    <source>
        <dbReference type="ARBA" id="ARBA00022695"/>
    </source>
</evidence>
<dbReference type="GO" id="GO:0003887">
    <property type="term" value="F:DNA-directed DNA polymerase activity"/>
    <property type="evidence" value="ECO:0007669"/>
    <property type="project" value="TreeGrafter"/>
</dbReference>
<evidence type="ECO:0000256" key="6">
    <source>
        <dbReference type="ARBA" id="ARBA00022842"/>
    </source>
</evidence>
<dbReference type="GO" id="GO:0046872">
    <property type="term" value="F:metal ion binding"/>
    <property type="evidence" value="ECO:0007669"/>
    <property type="project" value="UniProtKB-KW"/>
</dbReference>
<dbReference type="Proteomes" id="UP000585614">
    <property type="component" value="Unassembled WGS sequence"/>
</dbReference>
<gene>
    <name evidence="10" type="ORF">mRhiFer1_013296</name>
</gene>
<dbReference type="GO" id="GO:0005657">
    <property type="term" value="C:replication fork"/>
    <property type="evidence" value="ECO:0007669"/>
    <property type="project" value="TreeGrafter"/>
</dbReference>
<dbReference type="Pfam" id="PF00817">
    <property type="entry name" value="IMS"/>
    <property type="match status" value="1"/>
</dbReference>
<accession>A0A7J7YT44</accession>
<dbReference type="GO" id="GO:0009314">
    <property type="term" value="P:response to radiation"/>
    <property type="evidence" value="ECO:0007669"/>
    <property type="project" value="TreeGrafter"/>
</dbReference>
<reference evidence="10 11" key="1">
    <citation type="journal article" date="2020" name="Nature">
        <title>Six reference-quality genomes reveal evolution of bat adaptations.</title>
        <authorList>
            <person name="Jebb D."/>
            <person name="Huang Z."/>
            <person name="Pippel M."/>
            <person name="Hughes G.M."/>
            <person name="Lavrichenko K."/>
            <person name="Devanna P."/>
            <person name="Winkler S."/>
            <person name="Jermiin L.S."/>
            <person name="Skirmuntt E.C."/>
            <person name="Katzourakis A."/>
            <person name="Burkitt-Gray L."/>
            <person name="Ray D.A."/>
            <person name="Sullivan K.A.M."/>
            <person name="Roscito J.G."/>
            <person name="Kirilenko B.M."/>
            <person name="Davalos L.M."/>
            <person name="Corthals A.P."/>
            <person name="Power M.L."/>
            <person name="Jones G."/>
            <person name="Ransome R.D."/>
            <person name="Dechmann D.K.N."/>
            <person name="Locatelli A.G."/>
            <person name="Puechmaille S.J."/>
            <person name="Fedrigo O."/>
            <person name="Jarvis E.D."/>
            <person name="Hiller M."/>
            <person name="Vernes S.C."/>
            <person name="Myers E.W."/>
            <person name="Teeling E.C."/>
        </authorList>
    </citation>
    <scope>NUCLEOTIDE SEQUENCE [LARGE SCALE GENOMIC DNA]</scope>
    <source>
        <strain evidence="10">MRhiFer1</strain>
        <tissue evidence="10">Lung</tissue>
    </source>
</reference>